<protein>
    <submittedName>
        <fullName evidence="2">Uncharacterized protein</fullName>
    </submittedName>
</protein>
<evidence type="ECO:0000256" key="1">
    <source>
        <dbReference type="SAM" id="MobiDB-lite"/>
    </source>
</evidence>
<comment type="caution">
    <text evidence="2">The sequence shown here is derived from an EMBL/GenBank/DDBJ whole genome shotgun (WGS) entry which is preliminary data.</text>
</comment>
<proteinExistence type="predicted"/>
<feature type="region of interest" description="Disordered" evidence="1">
    <location>
        <begin position="142"/>
        <end position="161"/>
    </location>
</feature>
<name>A0ABD3IHN7_9MARC</name>
<dbReference type="AlphaFoldDB" id="A0ABD3IHN7"/>
<keyword evidence="3" id="KW-1185">Reference proteome</keyword>
<evidence type="ECO:0000313" key="3">
    <source>
        <dbReference type="Proteomes" id="UP001633002"/>
    </source>
</evidence>
<reference evidence="2 3" key="1">
    <citation type="submission" date="2024-09" db="EMBL/GenBank/DDBJ databases">
        <title>Chromosome-scale assembly of Riccia sorocarpa.</title>
        <authorList>
            <person name="Paukszto L."/>
        </authorList>
    </citation>
    <scope>NUCLEOTIDE SEQUENCE [LARGE SCALE GENOMIC DNA]</scope>
    <source>
        <strain evidence="2">LP-2024</strain>
        <tissue evidence="2">Aerial parts of the thallus</tissue>
    </source>
</reference>
<accession>A0ABD3IHN7</accession>
<evidence type="ECO:0000313" key="2">
    <source>
        <dbReference type="EMBL" id="KAL3701756.1"/>
    </source>
</evidence>
<dbReference type="EMBL" id="JBJQOH010000001">
    <property type="protein sequence ID" value="KAL3701756.1"/>
    <property type="molecule type" value="Genomic_DNA"/>
</dbReference>
<sequence length="161" mass="17356">MVSSPTQWIQELNKMGYDSSLPTPINVAIQTTMAAIPAQSVHALIQQLDLAAVESNKEGNGDSDSMEHAALLLESLGIHHWLGIQHTFSTKGEEATLSCIRQLHEDLPNLLEADLIEDGRADKLAGIIARVLSWTDLNKNAKSLDGTDKPSGTCADISTQV</sequence>
<gene>
    <name evidence="2" type="ORF">R1sor_019778</name>
</gene>
<organism evidence="2 3">
    <name type="scientific">Riccia sorocarpa</name>
    <dbReference type="NCBI Taxonomy" id="122646"/>
    <lineage>
        <taxon>Eukaryota</taxon>
        <taxon>Viridiplantae</taxon>
        <taxon>Streptophyta</taxon>
        <taxon>Embryophyta</taxon>
        <taxon>Marchantiophyta</taxon>
        <taxon>Marchantiopsida</taxon>
        <taxon>Marchantiidae</taxon>
        <taxon>Marchantiales</taxon>
        <taxon>Ricciaceae</taxon>
        <taxon>Riccia</taxon>
    </lineage>
</organism>
<dbReference type="Proteomes" id="UP001633002">
    <property type="component" value="Unassembled WGS sequence"/>
</dbReference>